<keyword evidence="2" id="KW-1185">Reference proteome</keyword>
<name>A0A829HC77_9GAMM</name>
<reference evidence="1 2" key="1">
    <citation type="submission" date="2013-06" db="EMBL/GenBank/DDBJ databases">
        <title>The Genome Sequence of Acinetobacter gyllenbergii CIP 110306.</title>
        <authorList>
            <consortium name="The Broad Institute Genome Sequencing Platform"/>
            <consortium name="The Broad Institute Genome Sequencing Center for Infectious Disease"/>
            <person name="Cerqueira G."/>
            <person name="Feldgarden M."/>
            <person name="Courvalin P."/>
            <person name="Perichon B."/>
            <person name="Grillot-Courvalin C."/>
            <person name="Clermont D."/>
            <person name="Rocha E."/>
            <person name="Yoon E.-J."/>
            <person name="Nemec A."/>
            <person name="Young S.K."/>
            <person name="Zeng Q."/>
            <person name="Gargeya S."/>
            <person name="Fitzgerald M."/>
            <person name="Abouelleil A."/>
            <person name="Alvarado L."/>
            <person name="Berlin A.M."/>
            <person name="Chapman S.B."/>
            <person name="Dewar J."/>
            <person name="Goldberg J."/>
            <person name="Griggs A."/>
            <person name="Gujja S."/>
            <person name="Hansen M."/>
            <person name="Howarth C."/>
            <person name="Imamovic A."/>
            <person name="Larimer J."/>
            <person name="McCowan C."/>
            <person name="Murphy C."/>
            <person name="Pearson M."/>
            <person name="Priest M."/>
            <person name="Roberts A."/>
            <person name="Saif S."/>
            <person name="Shea T."/>
            <person name="Sykes S."/>
            <person name="Wortman J."/>
            <person name="Nusbaum C."/>
            <person name="Birren B."/>
        </authorList>
    </citation>
    <scope>NUCLEOTIDE SEQUENCE [LARGE SCALE GENOMIC DNA]</scope>
    <source>
        <strain evidence="1 2">CIP 110306</strain>
    </source>
</reference>
<organism evidence="1 2">
    <name type="scientific">Acinetobacter gyllenbergii CIP 110306 = MTCC 11365</name>
    <dbReference type="NCBI Taxonomy" id="1217657"/>
    <lineage>
        <taxon>Bacteria</taxon>
        <taxon>Pseudomonadati</taxon>
        <taxon>Pseudomonadota</taxon>
        <taxon>Gammaproteobacteria</taxon>
        <taxon>Moraxellales</taxon>
        <taxon>Moraxellaceae</taxon>
        <taxon>Acinetobacter</taxon>
    </lineage>
</organism>
<evidence type="ECO:0000313" key="2">
    <source>
        <dbReference type="Proteomes" id="UP000014523"/>
    </source>
</evidence>
<dbReference type="Proteomes" id="UP000014523">
    <property type="component" value="Unassembled WGS sequence"/>
</dbReference>
<protein>
    <submittedName>
        <fullName evidence="1">Uncharacterized protein</fullName>
    </submittedName>
</protein>
<comment type="caution">
    <text evidence="1">The sequence shown here is derived from an EMBL/GenBank/DDBJ whole genome shotgun (WGS) entry which is preliminary data.</text>
</comment>
<dbReference type="EMBL" id="ATGG01000051">
    <property type="protein sequence ID" value="EPF71659.1"/>
    <property type="molecule type" value="Genomic_DNA"/>
</dbReference>
<sequence>MFNFLLEKEMPKHMKILLIVLMFVPLSSCSLLEEKSCIHNFNKRVVELSHDIKVQQAIRRIDQNIFCGNLTYTEFYNHVDVLLEDLNDTQKQDFYTVLFFAEFHRNENGGEYVEFLNKNNINIYKQYKRKISDQNLLAKMKYTDEEFLNIKALGKMLH</sequence>
<gene>
    <name evidence="1" type="ORF">F957_03845</name>
</gene>
<dbReference type="AlphaFoldDB" id="A0A829HC77"/>
<evidence type="ECO:0000313" key="1">
    <source>
        <dbReference type="EMBL" id="EPF71659.1"/>
    </source>
</evidence>
<accession>A0A829HC77</accession>
<proteinExistence type="predicted"/>